<feature type="non-terminal residue" evidence="6">
    <location>
        <position position="255"/>
    </location>
</feature>
<evidence type="ECO:0000313" key="6">
    <source>
        <dbReference type="EMBL" id="CAH0726417.1"/>
    </source>
</evidence>
<dbReference type="Pfam" id="PF00431">
    <property type="entry name" value="CUB"/>
    <property type="match status" value="1"/>
</dbReference>
<feature type="domain" description="Sushi" evidence="5">
    <location>
        <begin position="166"/>
        <end position="224"/>
    </location>
</feature>
<dbReference type="InterPro" id="IPR000436">
    <property type="entry name" value="Sushi_SCR_CCP_dom"/>
</dbReference>
<dbReference type="CDD" id="cd00041">
    <property type="entry name" value="CUB"/>
    <property type="match status" value="1"/>
</dbReference>
<dbReference type="Gene3D" id="2.60.120.290">
    <property type="entry name" value="Spermadhesin, CUB domain"/>
    <property type="match status" value="1"/>
</dbReference>
<dbReference type="SUPFAM" id="SSF57535">
    <property type="entry name" value="Complement control module/SCR domain"/>
    <property type="match status" value="1"/>
</dbReference>
<gene>
    <name evidence="6" type="ORF">BINO364_LOCUS11878</name>
</gene>
<organism evidence="6 7">
    <name type="scientific">Brenthis ino</name>
    <name type="common">lesser marbled fritillary</name>
    <dbReference type="NCBI Taxonomy" id="405034"/>
    <lineage>
        <taxon>Eukaryota</taxon>
        <taxon>Metazoa</taxon>
        <taxon>Ecdysozoa</taxon>
        <taxon>Arthropoda</taxon>
        <taxon>Hexapoda</taxon>
        <taxon>Insecta</taxon>
        <taxon>Pterygota</taxon>
        <taxon>Neoptera</taxon>
        <taxon>Endopterygota</taxon>
        <taxon>Lepidoptera</taxon>
        <taxon>Glossata</taxon>
        <taxon>Ditrysia</taxon>
        <taxon>Papilionoidea</taxon>
        <taxon>Nymphalidae</taxon>
        <taxon>Heliconiinae</taxon>
        <taxon>Argynnini</taxon>
        <taxon>Brenthis</taxon>
    </lineage>
</organism>
<protein>
    <submittedName>
        <fullName evidence="6">Uncharacterized protein</fullName>
    </submittedName>
</protein>
<evidence type="ECO:0000256" key="2">
    <source>
        <dbReference type="PROSITE-ProRule" id="PRU00302"/>
    </source>
</evidence>
<comment type="caution">
    <text evidence="2">Lacks conserved residue(s) required for the propagation of feature annotation.</text>
</comment>
<dbReference type="InterPro" id="IPR000859">
    <property type="entry name" value="CUB_dom"/>
</dbReference>
<dbReference type="InterPro" id="IPR035976">
    <property type="entry name" value="Sushi/SCR/CCP_sf"/>
</dbReference>
<dbReference type="AlphaFoldDB" id="A0A8J9W5D8"/>
<dbReference type="CDD" id="cd00033">
    <property type="entry name" value="CCP"/>
    <property type="match status" value="1"/>
</dbReference>
<keyword evidence="1" id="KW-1015">Disulfide bond</keyword>
<accession>A0A8J9W5D8</accession>
<dbReference type="PROSITE" id="PS01180">
    <property type="entry name" value="CUB"/>
    <property type="match status" value="1"/>
</dbReference>
<evidence type="ECO:0000259" key="5">
    <source>
        <dbReference type="PROSITE" id="PS50923"/>
    </source>
</evidence>
<sequence length="255" mass="28617">MALQCAGVNHCNFVLAEDYPPSKSWAPGVIFLKYACFDDLLSIHYCSRELYISHSGPDSEGYIRTPGYPHFYVGDECRWKLRVHPEQRVRVTLLDVSLRSIGPFEKECIDFVSIEDSNGSVLLSTCEQVDLPLRLTSNTDTVEVVVEAKSKGAFPKRGVLLHYKSIGCVTLPAPSSGYLVYRNGDFAHYMCNVNLVFDDTQQRTRVLWCYDDNRWNDTVPACIEEAAHTVAGNDSAPESSDKDTKLPHNEANMIV</sequence>
<keyword evidence="7" id="KW-1185">Reference proteome</keyword>
<evidence type="ECO:0000259" key="4">
    <source>
        <dbReference type="PROSITE" id="PS01180"/>
    </source>
</evidence>
<reference evidence="6" key="1">
    <citation type="submission" date="2021-12" db="EMBL/GenBank/DDBJ databases">
        <authorList>
            <person name="Martin H S."/>
        </authorList>
    </citation>
    <scope>NUCLEOTIDE SEQUENCE</scope>
</reference>
<evidence type="ECO:0000313" key="7">
    <source>
        <dbReference type="Proteomes" id="UP000838878"/>
    </source>
</evidence>
<evidence type="ECO:0000256" key="1">
    <source>
        <dbReference type="ARBA" id="ARBA00023157"/>
    </source>
</evidence>
<dbReference type="InterPro" id="IPR035914">
    <property type="entry name" value="Sperma_CUB_dom_sf"/>
</dbReference>
<dbReference type="Gene3D" id="2.10.70.10">
    <property type="entry name" value="Complement Module, domain 1"/>
    <property type="match status" value="1"/>
</dbReference>
<keyword evidence="2" id="KW-0768">Sushi</keyword>
<name>A0A8J9W5D8_9NEOP</name>
<dbReference type="PROSITE" id="PS50923">
    <property type="entry name" value="SUSHI"/>
    <property type="match status" value="1"/>
</dbReference>
<dbReference type="SUPFAM" id="SSF49854">
    <property type="entry name" value="Spermadhesin, CUB domain"/>
    <property type="match status" value="1"/>
</dbReference>
<evidence type="ECO:0000256" key="3">
    <source>
        <dbReference type="SAM" id="MobiDB-lite"/>
    </source>
</evidence>
<feature type="compositionally biased region" description="Basic and acidic residues" evidence="3">
    <location>
        <begin position="239"/>
        <end position="248"/>
    </location>
</feature>
<dbReference type="EMBL" id="OV170226">
    <property type="protein sequence ID" value="CAH0726417.1"/>
    <property type="molecule type" value="Genomic_DNA"/>
</dbReference>
<dbReference type="OrthoDB" id="6431754at2759"/>
<feature type="region of interest" description="Disordered" evidence="3">
    <location>
        <begin position="230"/>
        <end position="255"/>
    </location>
</feature>
<dbReference type="SMART" id="SM00042">
    <property type="entry name" value="CUB"/>
    <property type="match status" value="1"/>
</dbReference>
<proteinExistence type="predicted"/>
<feature type="domain" description="CUB" evidence="4">
    <location>
        <begin position="46"/>
        <end position="166"/>
    </location>
</feature>
<dbReference type="Proteomes" id="UP000838878">
    <property type="component" value="Chromosome 6"/>
</dbReference>